<comment type="subcellular location">
    <subcellularLocation>
        <location evidence="1">Cell membrane</location>
        <topology evidence="1">Single-pass membrane protein</topology>
    </subcellularLocation>
</comment>
<organism evidence="10 11">
    <name type="scientific">Pedobacter alpinus</name>
    <dbReference type="NCBI Taxonomy" id="1590643"/>
    <lineage>
        <taxon>Bacteria</taxon>
        <taxon>Pseudomonadati</taxon>
        <taxon>Bacteroidota</taxon>
        <taxon>Sphingobacteriia</taxon>
        <taxon>Sphingobacteriales</taxon>
        <taxon>Sphingobacteriaceae</taxon>
        <taxon>Pedobacter</taxon>
    </lineage>
</organism>
<keyword evidence="5 6" id="KW-0472">Membrane</keyword>
<reference evidence="11" key="1">
    <citation type="journal article" date="2019" name="Int. J. Syst. Evol. Microbiol.">
        <title>The Global Catalogue of Microorganisms (GCM) 10K type strain sequencing project: providing services to taxonomists for standard genome sequencing and annotation.</title>
        <authorList>
            <consortium name="The Broad Institute Genomics Platform"/>
            <consortium name="The Broad Institute Genome Sequencing Center for Infectious Disease"/>
            <person name="Wu L."/>
            <person name="Ma J."/>
        </authorList>
    </citation>
    <scope>NUCLEOTIDE SEQUENCE [LARGE SCALE GENOMIC DNA]</scope>
    <source>
        <strain evidence="11">KCTC 42456</strain>
    </source>
</reference>
<evidence type="ECO:0000259" key="9">
    <source>
        <dbReference type="Pfam" id="PF22744"/>
    </source>
</evidence>
<dbReference type="Pfam" id="PF22571">
    <property type="entry name" value="LiaI-LiaF-TM_PspC"/>
    <property type="match status" value="1"/>
</dbReference>
<feature type="domain" description="PspC-related ToastRack" evidence="9">
    <location>
        <begin position="391"/>
        <end position="518"/>
    </location>
</feature>
<sequence length="545" mass="62313">MNKTIIINISGVIFHIEEDAYEMLKKYIVEIKTHFSNYQDNLEIINDIENRIAEMLSEVLLNNNKQVIIETDVELIITKMGKASDFETEEEENFKSIVEETNFSKKLFRDTEDRIIGGVCSGIAHYFDVEAKWIRIAFVVLFLFFGFGLLPYLLLWIVMPQAKTRTERMEMKGEKINLQAFQKNIEDELEAVKLNFNTAKKNIPAIGNIGGFIRTIILGLANFLGKTGKIILKIFGVFVIIVISILIITAFIMLLVFLGYAGNTDVATIFPLNIVIPELRPALYICAFLVIFIPLLSVLFFGLRVLFNNRTITKTVSFSLLMTWILALAVGTFCIAKNATEFKEEASYSESVNLKTNANNTYILKSGQERTIQEKISKDGNTDRIITITGNDRDFDTPNNVELTLKVSENTTPTLVKTFSARGKNFNTALENAYNIDYYYQQKDSVLTFDWQSALKGFGLWRSQKVEIKLQIPANSTLLIERNLANKFLRYQMNECIDGATSEYIKVTVTKDGFVCKKTDEAIERQKEYNERYDKNEEVESYVTF</sequence>
<dbReference type="PANTHER" id="PTHR33885">
    <property type="entry name" value="PHAGE SHOCK PROTEIN C"/>
    <property type="match status" value="1"/>
</dbReference>
<dbReference type="Pfam" id="PF22744">
    <property type="entry name" value="Toast-rack_PspC-Cterm"/>
    <property type="match status" value="1"/>
</dbReference>
<dbReference type="RefSeq" id="WP_379043270.1">
    <property type="nucleotide sequence ID" value="NZ_JBHSKW010000028.1"/>
</dbReference>
<dbReference type="InterPro" id="IPR054319">
    <property type="entry name" value="PspC-rel_ToastRack"/>
</dbReference>
<feature type="domain" description="Phage shock protein PspC N-terminal" evidence="7">
    <location>
        <begin position="105"/>
        <end position="162"/>
    </location>
</feature>
<dbReference type="Pfam" id="PF04024">
    <property type="entry name" value="PspC"/>
    <property type="match status" value="1"/>
</dbReference>
<evidence type="ECO:0000313" key="11">
    <source>
        <dbReference type="Proteomes" id="UP001597546"/>
    </source>
</evidence>
<keyword evidence="2" id="KW-1003">Cell membrane</keyword>
<feature type="transmembrane region" description="Helical" evidence="6">
    <location>
        <begin position="205"/>
        <end position="225"/>
    </location>
</feature>
<evidence type="ECO:0000313" key="10">
    <source>
        <dbReference type="EMBL" id="MFD2731601.1"/>
    </source>
</evidence>
<feature type="transmembrane region" description="Helical" evidence="6">
    <location>
        <begin position="237"/>
        <end position="262"/>
    </location>
</feature>
<evidence type="ECO:0000256" key="6">
    <source>
        <dbReference type="SAM" id="Phobius"/>
    </source>
</evidence>
<dbReference type="InterPro" id="IPR052027">
    <property type="entry name" value="PspC"/>
</dbReference>
<feature type="domain" description="PspC-related transmembrane region" evidence="8">
    <location>
        <begin position="210"/>
        <end position="342"/>
    </location>
</feature>
<comment type="caution">
    <text evidence="10">The sequence shown here is derived from an EMBL/GenBank/DDBJ whole genome shotgun (WGS) entry which is preliminary data.</text>
</comment>
<dbReference type="PANTHER" id="PTHR33885:SF3">
    <property type="entry name" value="PHAGE SHOCK PROTEIN C"/>
    <property type="match status" value="1"/>
</dbReference>
<keyword evidence="3 6" id="KW-0812">Transmembrane</keyword>
<keyword evidence="11" id="KW-1185">Reference proteome</keyword>
<keyword evidence="4 6" id="KW-1133">Transmembrane helix</keyword>
<dbReference type="Proteomes" id="UP001597546">
    <property type="component" value="Unassembled WGS sequence"/>
</dbReference>
<evidence type="ECO:0000256" key="1">
    <source>
        <dbReference type="ARBA" id="ARBA00004162"/>
    </source>
</evidence>
<evidence type="ECO:0000259" key="8">
    <source>
        <dbReference type="Pfam" id="PF22571"/>
    </source>
</evidence>
<feature type="transmembrane region" description="Helical" evidence="6">
    <location>
        <begin position="136"/>
        <end position="159"/>
    </location>
</feature>
<feature type="transmembrane region" description="Helical" evidence="6">
    <location>
        <begin position="282"/>
        <end position="303"/>
    </location>
</feature>
<proteinExistence type="predicted"/>
<dbReference type="EMBL" id="JBHULV010000023">
    <property type="protein sequence ID" value="MFD2731601.1"/>
    <property type="molecule type" value="Genomic_DNA"/>
</dbReference>
<evidence type="ECO:0000256" key="3">
    <source>
        <dbReference type="ARBA" id="ARBA00022692"/>
    </source>
</evidence>
<protein>
    <submittedName>
        <fullName evidence="10">PspC domain-containing protein</fullName>
    </submittedName>
</protein>
<dbReference type="InterPro" id="IPR007168">
    <property type="entry name" value="Phageshock_PspC_N"/>
</dbReference>
<evidence type="ECO:0000256" key="2">
    <source>
        <dbReference type="ARBA" id="ARBA00022475"/>
    </source>
</evidence>
<accession>A0ABW5TTY8</accession>
<evidence type="ECO:0000256" key="5">
    <source>
        <dbReference type="ARBA" id="ARBA00023136"/>
    </source>
</evidence>
<gene>
    <name evidence="10" type="ORF">ACFSSE_07770</name>
</gene>
<feature type="transmembrane region" description="Helical" evidence="6">
    <location>
        <begin position="315"/>
        <end position="333"/>
    </location>
</feature>
<evidence type="ECO:0000259" key="7">
    <source>
        <dbReference type="Pfam" id="PF04024"/>
    </source>
</evidence>
<name>A0ABW5TTY8_9SPHI</name>
<evidence type="ECO:0000256" key="4">
    <source>
        <dbReference type="ARBA" id="ARBA00022989"/>
    </source>
</evidence>
<dbReference type="InterPro" id="IPR054321">
    <property type="entry name" value="PspC-rel_TM"/>
</dbReference>